<proteinExistence type="predicted"/>
<feature type="compositionally biased region" description="Polar residues" evidence="1">
    <location>
        <begin position="237"/>
        <end position="249"/>
    </location>
</feature>
<feature type="region of interest" description="Disordered" evidence="1">
    <location>
        <begin position="234"/>
        <end position="256"/>
    </location>
</feature>
<accession>A0A2C9V0A6</accession>
<dbReference type="OMA" id="MEENHPN"/>
<feature type="region of interest" description="Disordered" evidence="1">
    <location>
        <begin position="1"/>
        <end position="20"/>
    </location>
</feature>
<reference evidence="2" key="1">
    <citation type="submission" date="2016-02" db="EMBL/GenBank/DDBJ databases">
        <title>WGS assembly of Manihot esculenta.</title>
        <authorList>
            <person name="Bredeson J.V."/>
            <person name="Prochnik S.E."/>
            <person name="Lyons J.B."/>
            <person name="Schmutz J."/>
            <person name="Grimwood J."/>
            <person name="Vrebalov J."/>
            <person name="Bart R.S."/>
            <person name="Amuge T."/>
            <person name="Ferguson M.E."/>
            <person name="Green R."/>
            <person name="Putnam N."/>
            <person name="Stites J."/>
            <person name="Rounsley S."/>
            <person name="Rokhsar D.S."/>
        </authorList>
    </citation>
    <scope>NUCLEOTIDE SEQUENCE [LARGE SCALE GENOMIC DNA]</scope>
    <source>
        <tissue evidence="2">Leaf</tissue>
    </source>
</reference>
<organism evidence="2">
    <name type="scientific">Manihot esculenta</name>
    <name type="common">Cassava</name>
    <name type="synonym">Jatropha manihot</name>
    <dbReference type="NCBI Taxonomy" id="3983"/>
    <lineage>
        <taxon>Eukaryota</taxon>
        <taxon>Viridiplantae</taxon>
        <taxon>Streptophyta</taxon>
        <taxon>Embryophyta</taxon>
        <taxon>Tracheophyta</taxon>
        <taxon>Spermatophyta</taxon>
        <taxon>Magnoliopsida</taxon>
        <taxon>eudicotyledons</taxon>
        <taxon>Gunneridae</taxon>
        <taxon>Pentapetalae</taxon>
        <taxon>rosids</taxon>
        <taxon>fabids</taxon>
        <taxon>Malpighiales</taxon>
        <taxon>Euphorbiaceae</taxon>
        <taxon>Crotonoideae</taxon>
        <taxon>Manihoteae</taxon>
        <taxon>Manihot</taxon>
    </lineage>
</organism>
<evidence type="ECO:0000256" key="1">
    <source>
        <dbReference type="SAM" id="MobiDB-lite"/>
    </source>
</evidence>
<feature type="compositionally biased region" description="Polar residues" evidence="1">
    <location>
        <begin position="104"/>
        <end position="114"/>
    </location>
</feature>
<dbReference type="AlphaFoldDB" id="A0A2C9V0A6"/>
<feature type="region of interest" description="Disordered" evidence="1">
    <location>
        <begin position="57"/>
        <end position="166"/>
    </location>
</feature>
<feature type="compositionally biased region" description="Basic and acidic residues" evidence="1">
    <location>
        <begin position="93"/>
        <end position="103"/>
    </location>
</feature>
<feature type="compositionally biased region" description="Basic and acidic residues" evidence="1">
    <location>
        <begin position="134"/>
        <end position="156"/>
    </location>
</feature>
<protein>
    <submittedName>
        <fullName evidence="2">Uncharacterized protein</fullName>
    </submittedName>
</protein>
<dbReference type="EMBL" id="CM004397">
    <property type="protein sequence ID" value="OAY37534.1"/>
    <property type="molecule type" value="Genomic_DNA"/>
</dbReference>
<name>A0A2C9V0A6_MANES</name>
<gene>
    <name evidence="2" type="ORF">MANES_11G109000</name>
</gene>
<feature type="compositionally biased region" description="Basic and acidic residues" evidence="1">
    <location>
        <begin position="62"/>
        <end position="82"/>
    </location>
</feature>
<evidence type="ECO:0000313" key="2">
    <source>
        <dbReference type="EMBL" id="OAY37534.1"/>
    </source>
</evidence>
<sequence>MGCSGSKFNPGGKTIPARLRPLLPRRFEEMRRWRHGGSLEDNDSAIFSKKELLIDGFFDTDNSSHPHDSDRKSISSLEDHSPKVAPAPESDETAPKNKIDPNKTAETTPLQPVSVSKDVVVEAPLPKVSTNESNKSRKENDIQQDRNDEDKEKVAEMETTETAEDENWAEVDGRLRRITKKYDYPGSPSFRFYCIESLSNKDDGSRKFYLMALVHADKDVDDDASDKKSEYEDCLATSESTNNSDAGSETKTKKKGRKVIRLRRVIPKGRSGAVMNLLNVKSCYTPTCVRRRDNAHILAEKAVA</sequence>